<evidence type="ECO:0000313" key="3">
    <source>
        <dbReference type="EMBL" id="KAK7683799.1"/>
    </source>
</evidence>
<keyword evidence="4" id="KW-1185">Reference proteome</keyword>
<evidence type="ECO:0000313" key="4">
    <source>
        <dbReference type="Proteomes" id="UP001385951"/>
    </source>
</evidence>
<dbReference type="AlphaFoldDB" id="A0AAW0G064"/>
<comment type="caution">
    <text evidence="3">The sequence shown here is derived from an EMBL/GenBank/DDBJ whole genome shotgun (WGS) entry which is preliminary data.</text>
</comment>
<proteinExistence type="predicted"/>
<dbReference type="EMBL" id="JASBNA010000029">
    <property type="protein sequence ID" value="KAK7683799.1"/>
    <property type="molecule type" value="Genomic_DNA"/>
</dbReference>
<sequence length="517" mass="58909">MVAKALDVLDGRSAVASDIGCAFRVTVHNSSLAPAVLEKKFDFLVNAFHGYSHNYQCQRKNHPSVFEGIGLRDFETCERIFSSSNGLASGTQHASAFRRDLCNLGTFLLGNYKQALDVLENDSRALEESKQQFNVSDEDMDRWEKEQADFFARLGEEPETNTLRIEYVELLQALQAARTDKSKCDSSYFDCLEDSESTFVSETPGVTSRAYAAATSATMRLETQRRVAIERCDSLLRDVVDMECRLGITQRWIPGDATYSETLKYIVERAYHRAIDKLHKLVIQRLFELHKLNIAGYKMRTHIAKLLQTRSKAIRRAVDSYNTAASRLTPPREKLDWAKMSQCGYIEELTMLRSTRNDIRDKPWVKPVYREMLKLRHRIARAKEEITRCNVETCRVYTAIYDETELFSKVTTQLGVSNDPLVGPVRDFITRRIGINSSLLNYIQKIYSLVGFTGERTRGIRAVGHGTMDVGPTSSAEDAIPTNPDDDEDDEDVFDEDEEFQQEMRGLETFLSNLDIL</sequence>
<dbReference type="Proteomes" id="UP001385951">
    <property type="component" value="Unassembled WGS sequence"/>
</dbReference>
<dbReference type="InterPro" id="IPR040521">
    <property type="entry name" value="KDZ"/>
</dbReference>
<keyword evidence="1" id="KW-0175">Coiled coil</keyword>
<protein>
    <submittedName>
        <fullName evidence="3">Uncharacterized protein</fullName>
    </submittedName>
</protein>
<reference evidence="3 4" key="1">
    <citation type="submission" date="2022-09" db="EMBL/GenBank/DDBJ databases">
        <authorList>
            <person name="Palmer J.M."/>
        </authorList>
    </citation>
    <scope>NUCLEOTIDE SEQUENCE [LARGE SCALE GENOMIC DNA]</scope>
    <source>
        <strain evidence="3 4">DSM 7382</strain>
    </source>
</reference>
<dbReference type="PANTHER" id="PTHR33096:SF1">
    <property type="entry name" value="CXC1-LIKE CYSTEINE CLUSTER ASSOCIATED WITH KDZ TRANSPOSASES DOMAIN-CONTAINING PROTEIN"/>
    <property type="match status" value="1"/>
</dbReference>
<evidence type="ECO:0000256" key="1">
    <source>
        <dbReference type="SAM" id="Coils"/>
    </source>
</evidence>
<feature type="region of interest" description="Disordered" evidence="2">
    <location>
        <begin position="465"/>
        <end position="493"/>
    </location>
</feature>
<dbReference type="Pfam" id="PF18758">
    <property type="entry name" value="KDZ"/>
    <property type="match status" value="1"/>
</dbReference>
<feature type="coiled-coil region" evidence="1">
    <location>
        <begin position="109"/>
        <end position="146"/>
    </location>
</feature>
<accession>A0AAW0G064</accession>
<name>A0AAW0G064_9APHY</name>
<evidence type="ECO:0000256" key="2">
    <source>
        <dbReference type="SAM" id="MobiDB-lite"/>
    </source>
</evidence>
<dbReference type="PANTHER" id="PTHR33096">
    <property type="entry name" value="CXC2 DOMAIN-CONTAINING PROTEIN"/>
    <property type="match status" value="1"/>
</dbReference>
<gene>
    <name evidence="3" type="ORF">QCA50_013175</name>
</gene>
<organism evidence="3 4">
    <name type="scientific">Cerrena zonata</name>
    <dbReference type="NCBI Taxonomy" id="2478898"/>
    <lineage>
        <taxon>Eukaryota</taxon>
        <taxon>Fungi</taxon>
        <taxon>Dikarya</taxon>
        <taxon>Basidiomycota</taxon>
        <taxon>Agaricomycotina</taxon>
        <taxon>Agaricomycetes</taxon>
        <taxon>Polyporales</taxon>
        <taxon>Cerrenaceae</taxon>
        <taxon>Cerrena</taxon>
    </lineage>
</organism>
<feature type="compositionally biased region" description="Acidic residues" evidence="2">
    <location>
        <begin position="484"/>
        <end position="493"/>
    </location>
</feature>